<sequence>MGVRIAIVDDEATVCKRLASVLEAEGFETEAFQTAKPFLDRMGRRAFDVVFLDLSLPDMNGMQVLSQLKAGCEDVEIIIITGQGTIESAVEAMKLGAFHYVSKPFRLHDVRSLAKAAGEKIQLRRENKSLRAALAGTDFISGFIGASPRMQTVFATIKKVAAVDCNVLLQAETGTGKEMAARAIHKLSPRKDAPFVSFNCGGFTEELISSELFGHEKGAFTGATATKIGLFESADGGTVFLDEIGEMPISMQVRLLTVLQDKRILRVGGARPIELNVRIIAATNKDLKRAVEKGEFREDLFYRINVVEINLPKLEERLDDIPLLVAHFIEKFNQAFGKKIKKISPSALSILMGYSFPGNVRELENIIQRAVALAEKDSIQIQDLPPDLQELEFSGMKGEGLLTLAEMEKQHIARVLSVAGANIGLACNILGLPRTTLWRRMRKYNLSKEE</sequence>
<evidence type="ECO:0000256" key="1">
    <source>
        <dbReference type="ARBA" id="ARBA00022741"/>
    </source>
</evidence>
<dbReference type="GO" id="GO:0005524">
    <property type="term" value="F:ATP binding"/>
    <property type="evidence" value="ECO:0007669"/>
    <property type="project" value="UniProtKB-KW"/>
</dbReference>
<evidence type="ECO:0000256" key="3">
    <source>
        <dbReference type="ARBA" id="ARBA00023015"/>
    </source>
</evidence>
<keyword evidence="7" id="KW-1133">Transmembrane helix</keyword>
<dbReference type="InterPro" id="IPR002078">
    <property type="entry name" value="Sigma_54_int"/>
</dbReference>
<feature type="modified residue" description="4-aspartylphosphate" evidence="6">
    <location>
        <position position="53"/>
    </location>
</feature>
<feature type="domain" description="Sigma-54 factor interaction" evidence="8">
    <location>
        <begin position="143"/>
        <end position="372"/>
    </location>
</feature>
<organism evidence="10 11">
    <name type="scientific">Desulfatibacillum alkenivorans DSM 16219</name>
    <dbReference type="NCBI Taxonomy" id="1121393"/>
    <lineage>
        <taxon>Bacteria</taxon>
        <taxon>Pseudomonadati</taxon>
        <taxon>Thermodesulfobacteriota</taxon>
        <taxon>Desulfobacteria</taxon>
        <taxon>Desulfobacterales</taxon>
        <taxon>Desulfatibacillaceae</taxon>
        <taxon>Desulfatibacillum</taxon>
    </lineage>
</organism>
<dbReference type="PANTHER" id="PTHR32071:SF119">
    <property type="entry name" value="SIGMA L-DEPENDENT TRANSCRIPTIONAL REGULATOR YPLP-RELATED"/>
    <property type="match status" value="1"/>
</dbReference>
<keyword evidence="7" id="KW-0472">Membrane</keyword>
<dbReference type="STRING" id="1121393.SAMN02745216_04566"/>
<dbReference type="SUPFAM" id="SSF46689">
    <property type="entry name" value="Homeodomain-like"/>
    <property type="match status" value="1"/>
</dbReference>
<feature type="transmembrane region" description="Helical" evidence="7">
    <location>
        <begin position="412"/>
        <end position="432"/>
    </location>
</feature>
<dbReference type="InterPro" id="IPR025943">
    <property type="entry name" value="Sigma_54_int_dom_ATP-bd_2"/>
</dbReference>
<dbReference type="InterPro" id="IPR003593">
    <property type="entry name" value="AAA+_ATPase"/>
</dbReference>
<evidence type="ECO:0000256" key="5">
    <source>
        <dbReference type="ARBA" id="ARBA00023163"/>
    </source>
</evidence>
<name>A0A1M6XLU7_9BACT</name>
<dbReference type="SMART" id="SM00382">
    <property type="entry name" value="AAA"/>
    <property type="match status" value="1"/>
</dbReference>
<keyword evidence="5" id="KW-0804">Transcription</keyword>
<dbReference type="PANTHER" id="PTHR32071">
    <property type="entry name" value="TRANSCRIPTIONAL REGULATORY PROTEIN"/>
    <property type="match status" value="1"/>
</dbReference>
<evidence type="ECO:0000259" key="9">
    <source>
        <dbReference type="PROSITE" id="PS50110"/>
    </source>
</evidence>
<dbReference type="Pfam" id="PF25601">
    <property type="entry name" value="AAA_lid_14"/>
    <property type="match status" value="1"/>
</dbReference>
<dbReference type="AlphaFoldDB" id="A0A1M6XLU7"/>
<evidence type="ECO:0000256" key="2">
    <source>
        <dbReference type="ARBA" id="ARBA00022840"/>
    </source>
</evidence>
<dbReference type="EMBL" id="FQZU01000043">
    <property type="protein sequence ID" value="SHL06921.1"/>
    <property type="molecule type" value="Genomic_DNA"/>
</dbReference>
<dbReference type="GO" id="GO:0043565">
    <property type="term" value="F:sequence-specific DNA binding"/>
    <property type="evidence" value="ECO:0007669"/>
    <property type="project" value="InterPro"/>
</dbReference>
<dbReference type="Pfam" id="PF00158">
    <property type="entry name" value="Sigma54_activat"/>
    <property type="match status" value="1"/>
</dbReference>
<dbReference type="PROSITE" id="PS00676">
    <property type="entry name" value="SIGMA54_INTERACT_2"/>
    <property type="match status" value="1"/>
</dbReference>
<protein>
    <submittedName>
        <fullName evidence="10">DNA-binding transcriptional response regulator, NtrC family, contains REC, AAA-type ATPase, and a Fis-type DNA-binding domains</fullName>
    </submittedName>
</protein>
<dbReference type="SUPFAM" id="SSF52540">
    <property type="entry name" value="P-loop containing nucleoside triphosphate hydrolases"/>
    <property type="match status" value="1"/>
</dbReference>
<evidence type="ECO:0000313" key="10">
    <source>
        <dbReference type="EMBL" id="SHL06921.1"/>
    </source>
</evidence>
<dbReference type="InterPro" id="IPR002197">
    <property type="entry name" value="HTH_Fis"/>
</dbReference>
<keyword evidence="2" id="KW-0067">ATP-binding</keyword>
<keyword evidence="11" id="KW-1185">Reference proteome</keyword>
<dbReference type="Gene3D" id="1.10.8.60">
    <property type="match status" value="1"/>
</dbReference>
<dbReference type="OrthoDB" id="9763792at2"/>
<dbReference type="SUPFAM" id="SSF52172">
    <property type="entry name" value="CheY-like"/>
    <property type="match status" value="1"/>
</dbReference>
<keyword evidence="1" id="KW-0547">Nucleotide-binding</keyword>
<dbReference type="FunFam" id="3.40.50.300:FF:000006">
    <property type="entry name" value="DNA-binding transcriptional regulator NtrC"/>
    <property type="match status" value="1"/>
</dbReference>
<evidence type="ECO:0000313" key="11">
    <source>
        <dbReference type="Proteomes" id="UP000183994"/>
    </source>
</evidence>
<evidence type="ECO:0000259" key="8">
    <source>
        <dbReference type="PROSITE" id="PS50045"/>
    </source>
</evidence>
<dbReference type="InterPro" id="IPR009057">
    <property type="entry name" value="Homeodomain-like_sf"/>
</dbReference>
<dbReference type="Pfam" id="PF00072">
    <property type="entry name" value="Response_reg"/>
    <property type="match status" value="1"/>
</dbReference>
<dbReference type="Proteomes" id="UP000183994">
    <property type="component" value="Unassembled WGS sequence"/>
</dbReference>
<dbReference type="GO" id="GO:0000160">
    <property type="term" value="P:phosphorelay signal transduction system"/>
    <property type="evidence" value="ECO:0007669"/>
    <property type="project" value="InterPro"/>
</dbReference>
<dbReference type="InterPro" id="IPR001789">
    <property type="entry name" value="Sig_transdc_resp-reg_receiver"/>
</dbReference>
<evidence type="ECO:0000256" key="7">
    <source>
        <dbReference type="SAM" id="Phobius"/>
    </source>
</evidence>
<reference evidence="11" key="1">
    <citation type="submission" date="2016-11" db="EMBL/GenBank/DDBJ databases">
        <authorList>
            <person name="Varghese N."/>
            <person name="Submissions S."/>
        </authorList>
    </citation>
    <scope>NUCLEOTIDE SEQUENCE [LARGE SCALE GENOMIC DNA]</scope>
    <source>
        <strain evidence="11">DSM 16219</strain>
    </source>
</reference>
<dbReference type="Pfam" id="PF02954">
    <property type="entry name" value="HTH_8"/>
    <property type="match status" value="1"/>
</dbReference>
<keyword evidence="4 10" id="KW-0238">DNA-binding</keyword>
<proteinExistence type="predicted"/>
<dbReference type="Gene3D" id="1.10.10.60">
    <property type="entry name" value="Homeodomain-like"/>
    <property type="match status" value="1"/>
</dbReference>
<dbReference type="GO" id="GO:0006355">
    <property type="term" value="P:regulation of DNA-templated transcription"/>
    <property type="evidence" value="ECO:0007669"/>
    <property type="project" value="InterPro"/>
</dbReference>
<dbReference type="CDD" id="cd00009">
    <property type="entry name" value="AAA"/>
    <property type="match status" value="1"/>
</dbReference>
<evidence type="ECO:0000256" key="4">
    <source>
        <dbReference type="ARBA" id="ARBA00023125"/>
    </source>
</evidence>
<keyword evidence="7" id="KW-0812">Transmembrane</keyword>
<evidence type="ECO:0000256" key="6">
    <source>
        <dbReference type="PROSITE-ProRule" id="PRU00169"/>
    </source>
</evidence>
<dbReference type="InterPro" id="IPR058031">
    <property type="entry name" value="AAA_lid_NorR"/>
</dbReference>
<keyword evidence="3" id="KW-0805">Transcription regulation</keyword>
<dbReference type="RefSeq" id="WP_073478552.1">
    <property type="nucleotide sequence ID" value="NZ_FQZU01000043.1"/>
</dbReference>
<feature type="domain" description="Response regulatory" evidence="9">
    <location>
        <begin position="4"/>
        <end position="118"/>
    </location>
</feature>
<dbReference type="SMART" id="SM00448">
    <property type="entry name" value="REC"/>
    <property type="match status" value="1"/>
</dbReference>
<dbReference type="InterPro" id="IPR025944">
    <property type="entry name" value="Sigma_54_int_dom_CS"/>
</dbReference>
<dbReference type="PROSITE" id="PS50110">
    <property type="entry name" value="RESPONSE_REGULATORY"/>
    <property type="match status" value="1"/>
</dbReference>
<dbReference type="PROSITE" id="PS00688">
    <property type="entry name" value="SIGMA54_INTERACT_3"/>
    <property type="match status" value="1"/>
</dbReference>
<dbReference type="Gene3D" id="3.40.50.300">
    <property type="entry name" value="P-loop containing nucleotide triphosphate hydrolases"/>
    <property type="match status" value="1"/>
</dbReference>
<dbReference type="Gene3D" id="3.40.50.2300">
    <property type="match status" value="1"/>
</dbReference>
<accession>A0A1M6XLU7</accession>
<dbReference type="InterPro" id="IPR011006">
    <property type="entry name" value="CheY-like_superfamily"/>
</dbReference>
<dbReference type="InterPro" id="IPR027417">
    <property type="entry name" value="P-loop_NTPase"/>
</dbReference>
<keyword evidence="6" id="KW-0597">Phosphoprotein</keyword>
<gene>
    <name evidence="10" type="ORF">SAMN02745216_04566</name>
</gene>
<dbReference type="PROSITE" id="PS50045">
    <property type="entry name" value="SIGMA54_INTERACT_4"/>
    <property type="match status" value="1"/>
</dbReference>